<protein>
    <submittedName>
        <fullName evidence="2">Uncharacterized protein</fullName>
    </submittedName>
</protein>
<reference evidence="2" key="1">
    <citation type="journal article" date="2015" name="Nature">
        <title>Complex archaea that bridge the gap between prokaryotes and eukaryotes.</title>
        <authorList>
            <person name="Spang A."/>
            <person name="Saw J.H."/>
            <person name="Jorgensen S.L."/>
            <person name="Zaremba-Niedzwiedzka K."/>
            <person name="Martijn J."/>
            <person name="Lind A.E."/>
            <person name="van Eijk R."/>
            <person name="Schleper C."/>
            <person name="Guy L."/>
            <person name="Ettema T.J."/>
        </authorList>
    </citation>
    <scope>NUCLEOTIDE SEQUENCE</scope>
</reference>
<keyword evidence="1" id="KW-0812">Transmembrane</keyword>
<proteinExistence type="predicted"/>
<accession>A0A0F9Q370</accession>
<dbReference type="EMBL" id="LAZR01001834">
    <property type="protein sequence ID" value="KKN38385.1"/>
    <property type="molecule type" value="Genomic_DNA"/>
</dbReference>
<feature type="transmembrane region" description="Helical" evidence="1">
    <location>
        <begin position="26"/>
        <end position="46"/>
    </location>
</feature>
<keyword evidence="1" id="KW-0472">Membrane</keyword>
<keyword evidence="1" id="KW-1133">Transmembrane helix</keyword>
<evidence type="ECO:0000313" key="2">
    <source>
        <dbReference type="EMBL" id="KKN38385.1"/>
    </source>
</evidence>
<gene>
    <name evidence="2" type="ORF">LCGC14_0754080</name>
</gene>
<organism evidence="2">
    <name type="scientific">marine sediment metagenome</name>
    <dbReference type="NCBI Taxonomy" id="412755"/>
    <lineage>
        <taxon>unclassified sequences</taxon>
        <taxon>metagenomes</taxon>
        <taxon>ecological metagenomes</taxon>
    </lineage>
</organism>
<dbReference type="AlphaFoldDB" id="A0A0F9Q370"/>
<name>A0A0F9Q370_9ZZZZ</name>
<evidence type="ECO:0000256" key="1">
    <source>
        <dbReference type="SAM" id="Phobius"/>
    </source>
</evidence>
<sequence length="63" mass="7169">MIVDGSISKTFVLNIATCYYGNGDSYIVNIPIVFIGILLYNQFHALCRPLLKDYWRGGLNERV</sequence>
<comment type="caution">
    <text evidence="2">The sequence shown here is derived from an EMBL/GenBank/DDBJ whole genome shotgun (WGS) entry which is preliminary data.</text>
</comment>